<keyword evidence="2 4" id="KW-0808">Transferase</keyword>
<feature type="binding site" evidence="4">
    <location>
        <begin position="137"/>
        <end position="139"/>
    </location>
    <ligand>
        <name>substrate</name>
    </ligand>
</feature>
<dbReference type="CDD" id="cd00756">
    <property type="entry name" value="MoaE"/>
    <property type="match status" value="1"/>
</dbReference>
<protein>
    <recommendedName>
        <fullName evidence="4">Molybdopterin synthase catalytic subunit</fullName>
        <ecNumber evidence="4">2.8.1.12</ecNumber>
    </recommendedName>
    <alternativeName>
        <fullName evidence="4">Molybdenum cofactor synthesis protein 2 large subunit</fullName>
    </alternativeName>
    <alternativeName>
        <fullName evidence="4">Molybdenum cofactor synthesis protein 2B</fullName>
        <shortName evidence="4">MOCS2B</shortName>
    </alternativeName>
</protein>
<dbReference type="GO" id="GO:0006777">
    <property type="term" value="P:Mo-molybdopterin cofactor biosynthetic process"/>
    <property type="evidence" value="ECO:0007669"/>
    <property type="project" value="UniProtKB-UniRule"/>
</dbReference>
<dbReference type="InterPro" id="IPR036563">
    <property type="entry name" value="MoaE_sf"/>
</dbReference>
<comment type="similarity">
    <text evidence="4">Belongs to the MoaE family. MOCS2B subfamily.</text>
</comment>
<evidence type="ECO:0000256" key="1">
    <source>
        <dbReference type="ARBA" id="ARBA00022490"/>
    </source>
</evidence>
<evidence type="ECO:0000313" key="5">
    <source>
        <dbReference type="EMBL" id="RRT80962.1"/>
    </source>
</evidence>
<dbReference type="Proteomes" id="UP000287651">
    <property type="component" value="Unassembled WGS sequence"/>
</dbReference>
<comment type="function">
    <text evidence="4">Catalytic subunit of the molybdopterin synthase complex, a complex that catalyzes the conversion of precursor Z into molybdopterin. Acts by mediating the incorporation of 2 sulfur atoms from thiocarboxylated MOCS2A into precursor Z to generate a dithiolene group.</text>
</comment>
<comment type="subunit">
    <text evidence="4">Heterotetramer; composed of 2 small (MOCS2A) and 2 large (MOCS2B) subunits.</text>
</comment>
<dbReference type="AlphaFoldDB" id="A0A427AXJ0"/>
<feature type="binding site" evidence="4">
    <location>
        <position position="130"/>
    </location>
    <ligand>
        <name>substrate</name>
    </ligand>
</feature>
<feature type="binding site" evidence="4">
    <location>
        <begin position="114"/>
        <end position="115"/>
    </location>
    <ligand>
        <name>substrate</name>
    </ligand>
</feature>
<dbReference type="GO" id="GO:0030366">
    <property type="term" value="F:molybdopterin synthase activity"/>
    <property type="evidence" value="ECO:0007669"/>
    <property type="project" value="UniProtKB-UniRule"/>
</dbReference>
<dbReference type="EC" id="2.8.1.12" evidence="4"/>
<keyword evidence="1 4" id="KW-0963">Cytoplasm</keyword>
<dbReference type="Gene3D" id="3.90.1170.40">
    <property type="entry name" value="Molybdopterin biosynthesis MoaE subunit"/>
    <property type="match status" value="1"/>
</dbReference>
<evidence type="ECO:0000313" key="6">
    <source>
        <dbReference type="Proteomes" id="UP000287651"/>
    </source>
</evidence>
<comment type="pathway">
    <text evidence="4">Cofactor biosynthesis; molybdopterin biosynthesis.</text>
</comment>
<dbReference type="UniPathway" id="UPA00344"/>
<dbReference type="PANTHER" id="PTHR23404">
    <property type="entry name" value="MOLYBDOPTERIN SYNTHASE RELATED"/>
    <property type="match status" value="1"/>
</dbReference>
<organism evidence="5 6">
    <name type="scientific">Ensete ventricosum</name>
    <name type="common">Abyssinian banana</name>
    <name type="synonym">Musa ensete</name>
    <dbReference type="NCBI Taxonomy" id="4639"/>
    <lineage>
        <taxon>Eukaryota</taxon>
        <taxon>Viridiplantae</taxon>
        <taxon>Streptophyta</taxon>
        <taxon>Embryophyta</taxon>
        <taxon>Tracheophyta</taxon>
        <taxon>Spermatophyta</taxon>
        <taxon>Magnoliopsida</taxon>
        <taxon>Liliopsida</taxon>
        <taxon>Zingiberales</taxon>
        <taxon>Musaceae</taxon>
        <taxon>Ensete</taxon>
    </lineage>
</organism>
<dbReference type="HAMAP" id="MF_03052">
    <property type="entry name" value="MOC2B"/>
    <property type="match status" value="1"/>
</dbReference>
<reference evidence="5 6" key="1">
    <citation type="journal article" date="2014" name="Agronomy (Basel)">
        <title>A Draft Genome Sequence for Ensete ventricosum, the Drought-Tolerant Tree Against Hunger.</title>
        <authorList>
            <person name="Harrison J."/>
            <person name="Moore K.A."/>
            <person name="Paszkiewicz K."/>
            <person name="Jones T."/>
            <person name="Grant M."/>
            <person name="Ambacheew D."/>
            <person name="Muzemil S."/>
            <person name="Studholme D.J."/>
        </authorList>
    </citation>
    <scope>NUCLEOTIDE SEQUENCE [LARGE SCALE GENOMIC DNA]</scope>
</reference>
<dbReference type="GO" id="GO:1990140">
    <property type="term" value="C:molybdopterin synthase complex"/>
    <property type="evidence" value="ECO:0007669"/>
    <property type="project" value="UniProtKB-UniRule"/>
</dbReference>
<evidence type="ECO:0000256" key="2">
    <source>
        <dbReference type="ARBA" id="ARBA00022679"/>
    </source>
</evidence>
<dbReference type="InterPro" id="IPR003448">
    <property type="entry name" value="Mopterin_biosynth_MoaE"/>
</dbReference>
<dbReference type="Pfam" id="PF02391">
    <property type="entry name" value="MoaE"/>
    <property type="match status" value="1"/>
</dbReference>
<dbReference type="EMBL" id="AMZH03001021">
    <property type="protein sequence ID" value="RRT80962.1"/>
    <property type="molecule type" value="Genomic_DNA"/>
</dbReference>
<evidence type="ECO:0000256" key="3">
    <source>
        <dbReference type="ARBA" id="ARBA00023150"/>
    </source>
</evidence>
<proteinExistence type="inferred from homology"/>
<gene>
    <name evidence="5" type="ORF">B296_00009039</name>
</gene>
<accession>A0A427AXJ0</accession>
<dbReference type="SUPFAM" id="SSF54690">
    <property type="entry name" value="Molybdopterin synthase subunit MoaE"/>
    <property type="match status" value="1"/>
</dbReference>
<evidence type="ECO:0000256" key="4">
    <source>
        <dbReference type="HAMAP-Rule" id="MF_03052"/>
    </source>
</evidence>
<sequence>MAEEETVEAEEKDLIEILEPSSGPIDLTRYVDYVRDPAAGAIATFEGTTRDTFEGKRVVELRYEAYVPMATRRLAAVCAEARAAWPVLRVAVAHRLGTVGVGEASVFVAASAVHRAEAMEACRYVIDEVKASVPIWKKEVYENGEVWKENREFLERREAAVGPAQERKKAACCCGSKRHLHVAVGDLCLEILGVLPVDGAADGDALMTRATAMLPLCLMVLVFLRLLEGLDDEGRGGGDNGDLGLPVLGSEGAGGTHLATRHANVDIDDLGRIELRRHLGGDFRRREVRVGLFGRRLLRDDISSLL</sequence>
<comment type="subcellular location">
    <subcellularLocation>
        <location evidence="4">Cytoplasm</location>
    </subcellularLocation>
</comment>
<comment type="caution">
    <text evidence="5">The sequence shown here is derived from an EMBL/GenBank/DDBJ whole genome shotgun (WGS) entry which is preliminary data.</text>
</comment>
<name>A0A427AXJ0_ENSVE</name>
<keyword evidence="3 4" id="KW-0501">Molybdenum cofactor biosynthesis</keyword>
<dbReference type="InterPro" id="IPR028888">
    <property type="entry name" value="MOCS2B_euk"/>
</dbReference>
<comment type="catalytic activity">
    <reaction evidence="4">
        <text>2 [molybdopterin-synthase sulfur-carrier protein]-C-terminal-Gly-aminoethanethioate + cyclic pyranopterin phosphate + H2O = molybdopterin + 2 [molybdopterin-synthase sulfur-carrier protein]-C-terminal Gly-Gly + 2 H(+)</text>
        <dbReference type="Rhea" id="RHEA:26333"/>
        <dbReference type="Rhea" id="RHEA-COMP:12202"/>
        <dbReference type="Rhea" id="RHEA-COMP:19907"/>
        <dbReference type="ChEBI" id="CHEBI:15377"/>
        <dbReference type="ChEBI" id="CHEBI:15378"/>
        <dbReference type="ChEBI" id="CHEBI:58698"/>
        <dbReference type="ChEBI" id="CHEBI:59648"/>
        <dbReference type="ChEBI" id="CHEBI:90778"/>
        <dbReference type="ChEBI" id="CHEBI:232372"/>
        <dbReference type="EC" id="2.8.1.12"/>
    </reaction>
</comment>
<dbReference type="FunFam" id="3.90.1170.40:FF:000002">
    <property type="entry name" value="Molybdopterin synthase catalytic subunit"/>
    <property type="match status" value="1"/>
</dbReference>